<evidence type="ECO:0000256" key="1">
    <source>
        <dbReference type="ARBA" id="ARBA00004123"/>
    </source>
</evidence>
<keyword evidence="2" id="KW-0805">Transcription regulation</keyword>
<evidence type="ECO:0000313" key="9">
    <source>
        <dbReference type="Proteomes" id="UP001443914"/>
    </source>
</evidence>
<feature type="compositionally biased region" description="Polar residues" evidence="6">
    <location>
        <begin position="130"/>
        <end position="151"/>
    </location>
</feature>
<name>A0AAW1IRH5_SAPOF</name>
<evidence type="ECO:0000256" key="2">
    <source>
        <dbReference type="ARBA" id="ARBA00023015"/>
    </source>
</evidence>
<evidence type="ECO:0000256" key="5">
    <source>
        <dbReference type="ARBA" id="ARBA00023242"/>
    </source>
</evidence>
<dbReference type="Proteomes" id="UP001443914">
    <property type="component" value="Unassembled WGS sequence"/>
</dbReference>
<keyword evidence="3" id="KW-0238">DNA-binding</keyword>
<accession>A0AAW1IRH5</accession>
<dbReference type="GO" id="GO:0000981">
    <property type="term" value="F:DNA-binding transcription factor activity, RNA polymerase II-specific"/>
    <property type="evidence" value="ECO:0007669"/>
    <property type="project" value="TreeGrafter"/>
</dbReference>
<sequence>MDSEFQQQEYQHHFRDLQKEFQHQKQRVNNLTRLRSAPSTYFESFLDAADIITNPGGASGGGKGDVSNTKGDFFNARPLSPETENLFSRFMSSMGEGSNSSQKLCEIPENSQMQPYSMAAVKDEQGKYKTPSQMTYQSSSKPPLGNQHSSVGILSTSHMKVALGGHNSNGASSLTRHSSSPAGFFDSLDIDGYGVLRGIDNYGDSNTGKHQVNYSSGQTSTTSGLVRQKSEVEEKIMRMNSLEETKFSNNQNNDGNYRNGVPISLWDDSSLSKSFSSIDGADDGGQFFTEKNSSENQIGQPRSRHPLLAHQLSLPNTSAEFSVMEKLLHFQDDVPLKIRAKRGFATHPRSIAERVRRTKISERMRKLQDLVPNMDKQTNTSDMLDLAVNYIKDLRKQVKTLNGNREKCTCPK</sequence>
<evidence type="ECO:0000259" key="7">
    <source>
        <dbReference type="PROSITE" id="PS50888"/>
    </source>
</evidence>
<keyword evidence="5" id="KW-0539">Nucleus</keyword>
<dbReference type="InterPro" id="IPR011598">
    <property type="entry name" value="bHLH_dom"/>
</dbReference>
<evidence type="ECO:0000256" key="6">
    <source>
        <dbReference type="SAM" id="MobiDB-lite"/>
    </source>
</evidence>
<dbReference type="SUPFAM" id="SSF47459">
    <property type="entry name" value="HLH, helix-loop-helix DNA-binding domain"/>
    <property type="match status" value="1"/>
</dbReference>
<dbReference type="PANTHER" id="PTHR16223">
    <property type="entry name" value="TRANSCRIPTION FACTOR BHLH83-RELATED"/>
    <property type="match status" value="1"/>
</dbReference>
<evidence type="ECO:0000313" key="8">
    <source>
        <dbReference type="EMBL" id="KAK9692378.1"/>
    </source>
</evidence>
<comment type="caution">
    <text evidence="8">The sequence shown here is derived from an EMBL/GenBank/DDBJ whole genome shotgun (WGS) entry which is preliminary data.</text>
</comment>
<dbReference type="FunFam" id="4.10.280.10:FF:000021">
    <property type="entry name" value="Transcription factor bHLH130 family"/>
    <property type="match status" value="1"/>
</dbReference>
<organism evidence="8 9">
    <name type="scientific">Saponaria officinalis</name>
    <name type="common">Common soapwort</name>
    <name type="synonym">Lychnis saponaria</name>
    <dbReference type="NCBI Taxonomy" id="3572"/>
    <lineage>
        <taxon>Eukaryota</taxon>
        <taxon>Viridiplantae</taxon>
        <taxon>Streptophyta</taxon>
        <taxon>Embryophyta</taxon>
        <taxon>Tracheophyta</taxon>
        <taxon>Spermatophyta</taxon>
        <taxon>Magnoliopsida</taxon>
        <taxon>eudicotyledons</taxon>
        <taxon>Gunneridae</taxon>
        <taxon>Pentapetalae</taxon>
        <taxon>Caryophyllales</taxon>
        <taxon>Caryophyllaceae</taxon>
        <taxon>Caryophylleae</taxon>
        <taxon>Saponaria</taxon>
    </lineage>
</organism>
<dbReference type="PANTHER" id="PTHR16223:SF125">
    <property type="entry name" value="OS08G0506700 PROTEIN"/>
    <property type="match status" value="1"/>
</dbReference>
<keyword evidence="4" id="KW-0804">Transcription</keyword>
<feature type="region of interest" description="Disordered" evidence="6">
    <location>
        <begin position="282"/>
        <end position="302"/>
    </location>
</feature>
<dbReference type="SMART" id="SM00353">
    <property type="entry name" value="HLH"/>
    <property type="match status" value="1"/>
</dbReference>
<keyword evidence="9" id="KW-1185">Reference proteome</keyword>
<dbReference type="Pfam" id="PF00010">
    <property type="entry name" value="HLH"/>
    <property type="match status" value="1"/>
</dbReference>
<dbReference type="Gene3D" id="4.10.280.10">
    <property type="entry name" value="Helix-loop-helix DNA-binding domain"/>
    <property type="match status" value="1"/>
</dbReference>
<feature type="compositionally biased region" description="Polar residues" evidence="6">
    <location>
        <begin position="289"/>
        <end position="300"/>
    </location>
</feature>
<dbReference type="AlphaFoldDB" id="A0AAW1IRH5"/>
<dbReference type="EMBL" id="JBDFQZ010000009">
    <property type="protein sequence ID" value="KAK9692379.1"/>
    <property type="molecule type" value="Genomic_DNA"/>
</dbReference>
<feature type="domain" description="BHLH" evidence="7">
    <location>
        <begin position="344"/>
        <end position="394"/>
    </location>
</feature>
<feature type="region of interest" description="Disordered" evidence="6">
    <location>
        <begin position="129"/>
        <end position="151"/>
    </location>
</feature>
<dbReference type="GO" id="GO:0000978">
    <property type="term" value="F:RNA polymerase II cis-regulatory region sequence-specific DNA binding"/>
    <property type="evidence" value="ECO:0007669"/>
    <property type="project" value="TreeGrafter"/>
</dbReference>
<dbReference type="GO" id="GO:0046983">
    <property type="term" value="F:protein dimerization activity"/>
    <property type="evidence" value="ECO:0007669"/>
    <property type="project" value="InterPro"/>
</dbReference>
<evidence type="ECO:0000256" key="3">
    <source>
        <dbReference type="ARBA" id="ARBA00023125"/>
    </source>
</evidence>
<evidence type="ECO:0000256" key="4">
    <source>
        <dbReference type="ARBA" id="ARBA00023163"/>
    </source>
</evidence>
<proteinExistence type="predicted"/>
<dbReference type="InterPro" id="IPR045843">
    <property type="entry name" value="IND-like"/>
</dbReference>
<gene>
    <name evidence="8" type="ORF">RND81_09G260200</name>
</gene>
<dbReference type="GO" id="GO:0005634">
    <property type="term" value="C:nucleus"/>
    <property type="evidence" value="ECO:0007669"/>
    <property type="project" value="UniProtKB-SubCell"/>
</dbReference>
<dbReference type="PROSITE" id="PS50888">
    <property type="entry name" value="BHLH"/>
    <property type="match status" value="1"/>
</dbReference>
<dbReference type="InterPro" id="IPR036638">
    <property type="entry name" value="HLH_DNA-bd_sf"/>
</dbReference>
<comment type="subcellular location">
    <subcellularLocation>
        <location evidence="1">Nucleus</location>
    </subcellularLocation>
</comment>
<reference evidence="8 9" key="1">
    <citation type="submission" date="2024-03" db="EMBL/GenBank/DDBJ databases">
        <title>WGS assembly of Saponaria officinalis var. Norfolk2.</title>
        <authorList>
            <person name="Jenkins J."/>
            <person name="Shu S."/>
            <person name="Grimwood J."/>
            <person name="Barry K."/>
            <person name="Goodstein D."/>
            <person name="Schmutz J."/>
            <person name="Leebens-Mack J."/>
            <person name="Osbourn A."/>
        </authorList>
    </citation>
    <scope>NUCLEOTIDE SEQUENCE [LARGE SCALE GENOMIC DNA]</scope>
    <source>
        <strain evidence="9">cv. Norfolk2</strain>
        <strain evidence="8">JIC</strain>
        <tissue evidence="8">Leaf</tissue>
    </source>
</reference>
<dbReference type="EMBL" id="JBDFQZ010000009">
    <property type="protein sequence ID" value="KAK9692378.1"/>
    <property type="molecule type" value="Genomic_DNA"/>
</dbReference>
<protein>
    <recommendedName>
        <fullName evidence="7">BHLH domain-containing protein</fullName>
    </recommendedName>
</protein>